<comment type="caution">
    <text evidence="2">The sequence shown here is derived from an EMBL/GenBank/DDBJ whole genome shotgun (WGS) entry which is preliminary data.</text>
</comment>
<evidence type="ECO:0000256" key="1">
    <source>
        <dbReference type="SAM" id="MobiDB-lite"/>
    </source>
</evidence>
<evidence type="ECO:0000313" key="3">
    <source>
        <dbReference type="Proteomes" id="UP001163731"/>
    </source>
</evidence>
<dbReference type="EMBL" id="JAPDHW010000003">
    <property type="protein sequence ID" value="MCW3168162.1"/>
    <property type="molecule type" value="Genomic_DNA"/>
</dbReference>
<proteinExistence type="predicted"/>
<gene>
    <name evidence="2" type="ORF">OMO38_06455</name>
</gene>
<organism evidence="2 3">
    <name type="scientific">Chryseobacterium kimseyorum</name>
    <dbReference type="NCBI Taxonomy" id="2984028"/>
    <lineage>
        <taxon>Bacteria</taxon>
        <taxon>Pseudomonadati</taxon>
        <taxon>Bacteroidota</taxon>
        <taxon>Flavobacteriia</taxon>
        <taxon>Flavobacteriales</taxon>
        <taxon>Weeksellaceae</taxon>
        <taxon>Chryseobacterium group</taxon>
        <taxon>Chryseobacterium</taxon>
    </lineage>
</organism>
<evidence type="ECO:0000313" key="2">
    <source>
        <dbReference type="EMBL" id="MCW3168162.1"/>
    </source>
</evidence>
<feature type="region of interest" description="Disordered" evidence="1">
    <location>
        <begin position="20"/>
        <end position="70"/>
    </location>
</feature>
<keyword evidence="3" id="KW-1185">Reference proteome</keyword>
<dbReference type="RefSeq" id="WP_264749387.1">
    <property type="nucleotide sequence ID" value="NZ_JAPDHW010000003.1"/>
</dbReference>
<sequence length="70" mass="7338">MKALITLIVVMGLVTVSCKKESQARSSGSDTITTPETETSIPVPAKIDTLVAAPKSDTASTKQDSATMRK</sequence>
<feature type="compositionally biased region" description="Polar residues" evidence="1">
    <location>
        <begin position="57"/>
        <end position="70"/>
    </location>
</feature>
<protein>
    <recommendedName>
        <fullName evidence="4">Cytochrome C551</fullName>
    </recommendedName>
</protein>
<name>A0ABT3HWK2_9FLAO</name>
<accession>A0ABT3HWK2</accession>
<reference evidence="2" key="1">
    <citation type="submission" date="2022-10" db="EMBL/GenBank/DDBJ databases">
        <title>Chryseobacterium babae sp. nov. isolated from the gut of the beetle Oryctes rhinoceros, and Chryseobacterium kimseyorum sp. nov., isolated from a stick insect rearing cage.</title>
        <authorList>
            <person name="Shelomi M."/>
            <person name="Han C.-J."/>
            <person name="Chen W.-M."/>
            <person name="Chen H.-K."/>
            <person name="Liaw S.-J."/>
            <person name="Muhle E."/>
            <person name="Clermont D."/>
        </authorList>
    </citation>
    <scope>NUCLEOTIDE SEQUENCE</scope>
    <source>
        <strain evidence="2">09-1422</strain>
    </source>
</reference>
<evidence type="ECO:0008006" key="4">
    <source>
        <dbReference type="Google" id="ProtNLM"/>
    </source>
</evidence>
<dbReference type="Proteomes" id="UP001163731">
    <property type="component" value="Unassembled WGS sequence"/>
</dbReference>
<feature type="compositionally biased region" description="Low complexity" evidence="1">
    <location>
        <begin position="29"/>
        <end position="42"/>
    </location>
</feature>
<dbReference type="PROSITE" id="PS51257">
    <property type="entry name" value="PROKAR_LIPOPROTEIN"/>
    <property type="match status" value="1"/>
</dbReference>